<evidence type="ECO:0000313" key="2">
    <source>
        <dbReference type="Proteomes" id="UP000247702"/>
    </source>
</evidence>
<protein>
    <submittedName>
        <fullName evidence="1">Uncharacterized protein</fullName>
    </submittedName>
</protein>
<gene>
    <name evidence="1" type="ORF">RclHR1_03820003</name>
</gene>
<accession>A0A2Z6RCT5</accession>
<dbReference type="AlphaFoldDB" id="A0A2Z6RCT5"/>
<organism evidence="1 2">
    <name type="scientific">Rhizophagus clarus</name>
    <dbReference type="NCBI Taxonomy" id="94130"/>
    <lineage>
        <taxon>Eukaryota</taxon>
        <taxon>Fungi</taxon>
        <taxon>Fungi incertae sedis</taxon>
        <taxon>Mucoromycota</taxon>
        <taxon>Glomeromycotina</taxon>
        <taxon>Glomeromycetes</taxon>
        <taxon>Glomerales</taxon>
        <taxon>Glomeraceae</taxon>
        <taxon>Rhizophagus</taxon>
    </lineage>
</organism>
<reference evidence="1 2" key="1">
    <citation type="submission" date="2017-11" db="EMBL/GenBank/DDBJ databases">
        <title>The genome of Rhizophagus clarus HR1 reveals common genetic basis of auxotrophy among arbuscular mycorrhizal fungi.</title>
        <authorList>
            <person name="Kobayashi Y."/>
        </authorList>
    </citation>
    <scope>NUCLEOTIDE SEQUENCE [LARGE SCALE GENOMIC DNA]</scope>
    <source>
        <strain evidence="1 2">HR1</strain>
    </source>
</reference>
<name>A0A2Z6RCT5_9GLOM</name>
<comment type="caution">
    <text evidence="1">The sequence shown here is derived from an EMBL/GenBank/DDBJ whole genome shotgun (WGS) entry which is preliminary data.</text>
</comment>
<keyword evidence="2" id="KW-1185">Reference proteome</keyword>
<evidence type="ECO:0000313" key="1">
    <source>
        <dbReference type="EMBL" id="GBC00338.1"/>
    </source>
</evidence>
<proteinExistence type="predicted"/>
<sequence length="259" mass="29747">MSYVLEENQGNHERETPNLGSLAKDYHDACKIYNSCLTITEYGQSILDPKKCKTINFDPMKTVREQYNRILLIDELLNKIKKEKGARAASEEWFAALPEQFKPATYYACLSTNENGQSYLDPEKCKKNFYPIKYDQEKYDRILADIFFNDIKEGNGPCNADKKWFAPLPELFRSQSNLSPDVFIPEKSQRIVDESTKILLIEKGSELIDRYIKLSNINSPVKVVAVKVTKNNVLLEVEEELNGGALHYEVDCENDMVPL</sequence>
<dbReference type="Proteomes" id="UP000247702">
    <property type="component" value="Unassembled WGS sequence"/>
</dbReference>
<dbReference type="EMBL" id="BEXD01003135">
    <property type="protein sequence ID" value="GBC00338.1"/>
    <property type="molecule type" value="Genomic_DNA"/>
</dbReference>